<dbReference type="InterPro" id="IPR025339">
    <property type="entry name" value="DUF4245"/>
</dbReference>
<sequence>MRGRQTVRDMILSMLAIGVVAAGVYLLIPHASGDTVGAVDYRSAVASAKRGAPYPLLGPTGLAADWKATSVEYSPKDQKGYAVWHLGFVTPSGQYAAIEQSNAARDDVLATTVPGGKPDGDTTVAGQDWHRYQGTHYRALTVQTGSATTVVTGTASYEELAQLAQALK</sequence>
<name>A0ABN2YR12_9ACTN</name>
<gene>
    <name evidence="1" type="ORF">GCM10009760_04330</name>
</gene>
<evidence type="ECO:0000313" key="1">
    <source>
        <dbReference type="EMBL" id="GAA2131093.1"/>
    </source>
</evidence>
<evidence type="ECO:0000313" key="2">
    <source>
        <dbReference type="Proteomes" id="UP001422759"/>
    </source>
</evidence>
<accession>A0ABN2YR12</accession>
<reference evidence="1 2" key="1">
    <citation type="journal article" date="2019" name="Int. J. Syst. Evol. Microbiol.">
        <title>The Global Catalogue of Microorganisms (GCM) 10K type strain sequencing project: providing services to taxonomists for standard genome sequencing and annotation.</title>
        <authorList>
            <consortium name="The Broad Institute Genomics Platform"/>
            <consortium name="The Broad Institute Genome Sequencing Center for Infectious Disease"/>
            <person name="Wu L."/>
            <person name="Ma J."/>
        </authorList>
    </citation>
    <scope>NUCLEOTIDE SEQUENCE [LARGE SCALE GENOMIC DNA]</scope>
    <source>
        <strain evidence="1 2">JCM 14560</strain>
    </source>
</reference>
<keyword evidence="2" id="KW-1185">Reference proteome</keyword>
<dbReference type="Pfam" id="PF14030">
    <property type="entry name" value="DUF4245"/>
    <property type="match status" value="1"/>
</dbReference>
<organism evidence="1 2">
    <name type="scientific">Kitasatospora kazusensis</name>
    <dbReference type="NCBI Taxonomy" id="407974"/>
    <lineage>
        <taxon>Bacteria</taxon>
        <taxon>Bacillati</taxon>
        <taxon>Actinomycetota</taxon>
        <taxon>Actinomycetes</taxon>
        <taxon>Kitasatosporales</taxon>
        <taxon>Streptomycetaceae</taxon>
        <taxon>Kitasatospora</taxon>
    </lineage>
</organism>
<dbReference type="EMBL" id="BAAANT010000002">
    <property type="protein sequence ID" value="GAA2131093.1"/>
    <property type="molecule type" value="Genomic_DNA"/>
</dbReference>
<dbReference type="RefSeq" id="WP_344460049.1">
    <property type="nucleotide sequence ID" value="NZ_BAAANT010000002.1"/>
</dbReference>
<proteinExistence type="predicted"/>
<dbReference type="Proteomes" id="UP001422759">
    <property type="component" value="Unassembled WGS sequence"/>
</dbReference>
<comment type="caution">
    <text evidence="1">The sequence shown here is derived from an EMBL/GenBank/DDBJ whole genome shotgun (WGS) entry which is preliminary data.</text>
</comment>
<protein>
    <submittedName>
        <fullName evidence="1">DUF4245 domain-containing protein</fullName>
    </submittedName>
</protein>